<accession>A0A2H5PMJ7</accession>
<organism evidence="1 2">
    <name type="scientific">Citrus unshiu</name>
    <name type="common">Satsuma mandarin</name>
    <name type="synonym">Citrus nobilis var. unshiu</name>
    <dbReference type="NCBI Taxonomy" id="55188"/>
    <lineage>
        <taxon>Eukaryota</taxon>
        <taxon>Viridiplantae</taxon>
        <taxon>Streptophyta</taxon>
        <taxon>Embryophyta</taxon>
        <taxon>Tracheophyta</taxon>
        <taxon>Spermatophyta</taxon>
        <taxon>Magnoliopsida</taxon>
        <taxon>eudicotyledons</taxon>
        <taxon>Gunneridae</taxon>
        <taxon>Pentapetalae</taxon>
        <taxon>rosids</taxon>
        <taxon>malvids</taxon>
        <taxon>Sapindales</taxon>
        <taxon>Rutaceae</taxon>
        <taxon>Aurantioideae</taxon>
        <taxon>Citrus</taxon>
    </lineage>
</organism>
<dbReference type="PANTHER" id="PTHR34461">
    <property type="entry name" value="EXPRESSED PROTEIN"/>
    <property type="match status" value="1"/>
</dbReference>
<feature type="non-terminal residue" evidence="1">
    <location>
        <position position="260"/>
    </location>
</feature>
<gene>
    <name evidence="1" type="ORF">CUMW_150090</name>
</gene>
<protein>
    <submittedName>
        <fullName evidence="1">Uncharacterized protein</fullName>
    </submittedName>
</protein>
<proteinExistence type="predicted"/>
<comment type="caution">
    <text evidence="1">The sequence shown here is derived from an EMBL/GenBank/DDBJ whole genome shotgun (WGS) entry which is preliminary data.</text>
</comment>
<keyword evidence="2" id="KW-1185">Reference proteome</keyword>
<dbReference type="EMBL" id="BDQV01000094">
    <property type="protein sequence ID" value="GAY53571.1"/>
    <property type="molecule type" value="Genomic_DNA"/>
</dbReference>
<name>A0A2H5PMJ7_CITUN</name>
<dbReference type="AlphaFoldDB" id="A0A2H5PMJ7"/>
<dbReference type="Proteomes" id="UP000236630">
    <property type="component" value="Unassembled WGS sequence"/>
</dbReference>
<reference evidence="1 2" key="1">
    <citation type="journal article" date="2017" name="Front. Genet.">
        <title>Draft sequencing of the heterozygous diploid genome of Satsuma (Citrus unshiu Marc.) using a hybrid assembly approach.</title>
        <authorList>
            <person name="Shimizu T."/>
            <person name="Tanizawa Y."/>
            <person name="Mochizuki T."/>
            <person name="Nagasaki H."/>
            <person name="Yoshioka T."/>
            <person name="Toyoda A."/>
            <person name="Fujiyama A."/>
            <person name="Kaminuma E."/>
            <person name="Nakamura Y."/>
        </authorList>
    </citation>
    <scope>NUCLEOTIDE SEQUENCE [LARGE SCALE GENOMIC DNA]</scope>
    <source>
        <strain evidence="2">cv. Miyagawa wase</strain>
    </source>
</reference>
<evidence type="ECO:0000313" key="2">
    <source>
        <dbReference type="Proteomes" id="UP000236630"/>
    </source>
</evidence>
<evidence type="ECO:0000313" key="1">
    <source>
        <dbReference type="EMBL" id="GAY53571.1"/>
    </source>
</evidence>
<sequence length="260" mass="29524">MNLHGYRYGRARFDFFPLPFSEKRRRTVLNQDSSNNVDGGDNLSCFLIKDLRTKCVFPNGLSYNSCFEPKKFEEGSVEESAQSTPPDIDLFVDTKEAEENGNPNVGFVPEKQSNKIDQKNSRIKSFLRPCFRVKLFKAPEANPPAPPLVSDYQERPLGNPKGNDYHAEHHTEKAFEFSRNQMQDGGQVSSDLIKELPCIRNMLEKSPFSTNGHALISACQVKEVFQKASKAEAAARIRLSKMNFNLSIHCRVTIRNFVNE</sequence>
<dbReference type="PANTHER" id="PTHR34461:SF4">
    <property type="entry name" value="OS01G0101800 PROTEIN"/>
    <property type="match status" value="1"/>
</dbReference>